<reference evidence="2 3" key="1">
    <citation type="submission" date="2017-03" db="EMBL/GenBank/DDBJ databases">
        <title>Genomes of endolithic fungi from Antarctica.</title>
        <authorList>
            <person name="Coleine C."/>
            <person name="Masonjones S."/>
            <person name="Stajich J.E."/>
        </authorList>
    </citation>
    <scope>NUCLEOTIDE SEQUENCE [LARGE SCALE GENOMIC DNA]</scope>
    <source>
        <strain evidence="2 3">CCFEE 5187</strain>
    </source>
</reference>
<evidence type="ECO:0000256" key="1">
    <source>
        <dbReference type="SAM" id="MobiDB-lite"/>
    </source>
</evidence>
<protein>
    <submittedName>
        <fullName evidence="2">Uncharacterized protein</fullName>
    </submittedName>
</protein>
<sequence length="100" mass="11469">MFYALDRVQKKTHWKEFLDDPTNVWKANQYTKLANSSLSIPTLHRGEIEADSDQDKANMLMEAFFPVPPEPLGGEKLDPRWSKSRGKGIPDKLPPITEEE</sequence>
<comment type="caution">
    <text evidence="2">The sequence shown here is derived from an EMBL/GenBank/DDBJ whole genome shotgun (WGS) entry which is preliminary data.</text>
</comment>
<dbReference type="Proteomes" id="UP000308768">
    <property type="component" value="Unassembled WGS sequence"/>
</dbReference>
<feature type="region of interest" description="Disordered" evidence="1">
    <location>
        <begin position="65"/>
        <end position="100"/>
    </location>
</feature>
<gene>
    <name evidence="2" type="ORF">B0A49_13850</name>
</gene>
<evidence type="ECO:0000313" key="3">
    <source>
        <dbReference type="Proteomes" id="UP000308768"/>
    </source>
</evidence>
<dbReference type="OrthoDB" id="3942891at2759"/>
<feature type="non-terminal residue" evidence="2">
    <location>
        <position position="100"/>
    </location>
</feature>
<organism evidence="2 3">
    <name type="scientific">Cryomyces minteri</name>
    <dbReference type="NCBI Taxonomy" id="331657"/>
    <lineage>
        <taxon>Eukaryota</taxon>
        <taxon>Fungi</taxon>
        <taxon>Dikarya</taxon>
        <taxon>Ascomycota</taxon>
        <taxon>Pezizomycotina</taxon>
        <taxon>Dothideomycetes</taxon>
        <taxon>Dothideomycetes incertae sedis</taxon>
        <taxon>Cryomyces</taxon>
    </lineage>
</organism>
<dbReference type="AlphaFoldDB" id="A0A4U0TLZ8"/>
<dbReference type="STRING" id="331657.A0A4U0TLZ8"/>
<accession>A0A4U0TLZ8</accession>
<keyword evidence="3" id="KW-1185">Reference proteome</keyword>
<proteinExistence type="predicted"/>
<dbReference type="EMBL" id="NAJN01004338">
    <property type="protein sequence ID" value="TKA22756.1"/>
    <property type="molecule type" value="Genomic_DNA"/>
</dbReference>
<evidence type="ECO:0000313" key="2">
    <source>
        <dbReference type="EMBL" id="TKA22756.1"/>
    </source>
</evidence>
<name>A0A4U0TLZ8_9PEZI</name>